<keyword evidence="2" id="KW-0430">Lectin</keyword>
<feature type="compositionally biased region" description="Acidic residues" evidence="1">
    <location>
        <begin position="7"/>
        <end position="22"/>
    </location>
</feature>
<protein>
    <submittedName>
        <fullName evidence="2">Protein kinase-like domain, concanavalin A-like lectin/glucanase domain protein</fullName>
    </submittedName>
</protein>
<dbReference type="GO" id="GO:0030246">
    <property type="term" value="F:carbohydrate binding"/>
    <property type="evidence" value="ECO:0007669"/>
    <property type="project" value="UniProtKB-KW"/>
</dbReference>
<organism evidence="2">
    <name type="scientific">Tanacetum cinerariifolium</name>
    <name type="common">Dalmatian daisy</name>
    <name type="synonym">Chrysanthemum cinerariifolium</name>
    <dbReference type="NCBI Taxonomy" id="118510"/>
    <lineage>
        <taxon>Eukaryota</taxon>
        <taxon>Viridiplantae</taxon>
        <taxon>Streptophyta</taxon>
        <taxon>Embryophyta</taxon>
        <taxon>Tracheophyta</taxon>
        <taxon>Spermatophyta</taxon>
        <taxon>Magnoliopsida</taxon>
        <taxon>eudicotyledons</taxon>
        <taxon>Gunneridae</taxon>
        <taxon>Pentapetalae</taxon>
        <taxon>asterids</taxon>
        <taxon>campanulids</taxon>
        <taxon>Asterales</taxon>
        <taxon>Asteraceae</taxon>
        <taxon>Asteroideae</taxon>
        <taxon>Anthemideae</taxon>
        <taxon>Anthemidinae</taxon>
        <taxon>Tanacetum</taxon>
    </lineage>
</organism>
<comment type="caution">
    <text evidence="2">The sequence shown here is derived from an EMBL/GenBank/DDBJ whole genome shotgun (WGS) entry which is preliminary data.</text>
</comment>
<reference evidence="2" key="1">
    <citation type="journal article" date="2019" name="Sci. Rep.">
        <title>Draft genome of Tanacetum cinerariifolium, the natural source of mosquito coil.</title>
        <authorList>
            <person name="Yamashiro T."/>
            <person name="Shiraishi A."/>
            <person name="Satake H."/>
            <person name="Nakayama K."/>
        </authorList>
    </citation>
    <scope>NUCLEOTIDE SEQUENCE</scope>
</reference>
<evidence type="ECO:0000313" key="2">
    <source>
        <dbReference type="EMBL" id="GEU29692.1"/>
    </source>
</evidence>
<evidence type="ECO:0000256" key="1">
    <source>
        <dbReference type="SAM" id="MobiDB-lite"/>
    </source>
</evidence>
<dbReference type="EMBL" id="BKCJ010000091">
    <property type="protein sequence ID" value="GEU29692.1"/>
    <property type="molecule type" value="Genomic_DNA"/>
</dbReference>
<keyword evidence="2" id="KW-0418">Kinase</keyword>
<dbReference type="GO" id="GO:0016301">
    <property type="term" value="F:kinase activity"/>
    <property type="evidence" value="ECO:0007669"/>
    <property type="project" value="UniProtKB-KW"/>
</dbReference>
<sequence length="389" mass="45323">MTVESKEDFEEETKDEIKEEEDSQKQLDTFPTMKELRYHEWILKNPRPPWVMAKIRTRNLNNVKFSCMIGYFDKKQAYLDTESPINVMSMLHYNWIKSERMGQRMKPSNPGKICSFVGRVNGLKVFVGNFTCECDFMVLEDTTSVIDHDLGLYLMIRTLKVLRKFHWMILEGRFNQLLHVSSLLLSKQGGIFFSLYPFLRVLLQNKCRGKEALETIPSFAICLVLKNDGAKVTEIKESKDLTSLSLDELIDNLKVHKMIIKKDFEIVKAEFERKSLALKAKKESSNEECLNFGSKEKEYAMAVRDFKKFFKRRGRFVRQPQNNKRCFKEAVTTKTVKVIESAFDAATRIILLENVQNHRKIRTKEPLSKALGAIAVKKMMKRSKTKCVL</sequence>
<proteinExistence type="predicted"/>
<dbReference type="AlphaFoldDB" id="A0A699GK73"/>
<accession>A0A699GK73</accession>
<name>A0A699GK73_TANCI</name>
<keyword evidence="2" id="KW-0808">Transferase</keyword>
<gene>
    <name evidence="2" type="ORF">Tci_001670</name>
</gene>
<feature type="region of interest" description="Disordered" evidence="1">
    <location>
        <begin position="1"/>
        <end position="26"/>
    </location>
</feature>